<evidence type="ECO:0000313" key="3">
    <source>
        <dbReference type="Proteomes" id="UP000535890"/>
    </source>
</evidence>
<dbReference type="AlphaFoldDB" id="A0A7Y9E1F6"/>
<reference evidence="2 3" key="1">
    <citation type="submission" date="2020-07" db="EMBL/GenBank/DDBJ databases">
        <title>Sequencing the genomes of 1000 actinobacteria strains.</title>
        <authorList>
            <person name="Klenk H.-P."/>
        </authorList>
    </citation>
    <scope>NUCLEOTIDE SEQUENCE [LARGE SCALE GENOMIC DNA]</scope>
    <source>
        <strain evidence="2 3">DSM 45772</strain>
    </source>
</reference>
<feature type="compositionally biased region" description="Polar residues" evidence="1">
    <location>
        <begin position="21"/>
        <end position="37"/>
    </location>
</feature>
<organism evidence="2 3">
    <name type="scientific">Actinomycetospora corticicola</name>
    <dbReference type="NCBI Taxonomy" id="663602"/>
    <lineage>
        <taxon>Bacteria</taxon>
        <taxon>Bacillati</taxon>
        <taxon>Actinomycetota</taxon>
        <taxon>Actinomycetes</taxon>
        <taxon>Pseudonocardiales</taxon>
        <taxon>Pseudonocardiaceae</taxon>
        <taxon>Actinomycetospora</taxon>
    </lineage>
</organism>
<comment type="caution">
    <text evidence="2">The sequence shown here is derived from an EMBL/GenBank/DDBJ whole genome shotgun (WGS) entry which is preliminary data.</text>
</comment>
<evidence type="ECO:0000313" key="2">
    <source>
        <dbReference type="EMBL" id="NYD39152.1"/>
    </source>
</evidence>
<name>A0A7Y9E1F6_9PSEU</name>
<evidence type="ECO:0000256" key="1">
    <source>
        <dbReference type="SAM" id="MobiDB-lite"/>
    </source>
</evidence>
<keyword evidence="3" id="KW-1185">Reference proteome</keyword>
<dbReference type="EMBL" id="JACCBN010000001">
    <property type="protein sequence ID" value="NYD39152.1"/>
    <property type="molecule type" value="Genomic_DNA"/>
</dbReference>
<sequence length="93" mass="10162">MNPPPRPCSWAWMSAWDRVSQLTSNTPASPRRTQASTPPRPVGALCGKCPARCTPGSPRARRTCPTSLSRGEKDLSAAAATPSRRRRDPRHAR</sequence>
<feature type="region of interest" description="Disordered" evidence="1">
    <location>
        <begin position="21"/>
        <end position="93"/>
    </location>
</feature>
<accession>A0A7Y9E1F6</accession>
<gene>
    <name evidence="2" type="ORF">BJ983_005254</name>
</gene>
<proteinExistence type="predicted"/>
<protein>
    <submittedName>
        <fullName evidence="2">Uncharacterized protein</fullName>
    </submittedName>
</protein>
<dbReference type="Proteomes" id="UP000535890">
    <property type="component" value="Unassembled WGS sequence"/>
</dbReference>
<feature type="compositionally biased region" description="Basic residues" evidence="1">
    <location>
        <begin position="83"/>
        <end position="93"/>
    </location>
</feature>